<dbReference type="NCBIfam" id="TIGR00099">
    <property type="entry name" value="Cof-subfamily"/>
    <property type="match status" value="1"/>
</dbReference>
<dbReference type="PANTHER" id="PTHR10000">
    <property type="entry name" value="PHOSPHOSERINE PHOSPHATASE"/>
    <property type="match status" value="1"/>
</dbReference>
<evidence type="ECO:0000313" key="1">
    <source>
        <dbReference type="EMBL" id="SEM34734.1"/>
    </source>
</evidence>
<dbReference type="Gene3D" id="3.40.50.1000">
    <property type="entry name" value="HAD superfamily/HAD-like"/>
    <property type="match status" value="1"/>
</dbReference>
<accession>A0ABY1A984</accession>
<organism evidence="1 2">
    <name type="scientific">Ligilactobacillus ruminis</name>
    <dbReference type="NCBI Taxonomy" id="1623"/>
    <lineage>
        <taxon>Bacteria</taxon>
        <taxon>Bacillati</taxon>
        <taxon>Bacillota</taxon>
        <taxon>Bacilli</taxon>
        <taxon>Lactobacillales</taxon>
        <taxon>Lactobacillaceae</taxon>
        <taxon>Ligilactobacillus</taxon>
    </lineage>
</organism>
<dbReference type="SFLD" id="SFLDG01140">
    <property type="entry name" value="C2.B:_Phosphomannomutase_and_P"/>
    <property type="match status" value="1"/>
</dbReference>
<dbReference type="InterPro" id="IPR023214">
    <property type="entry name" value="HAD_sf"/>
</dbReference>
<dbReference type="PROSITE" id="PS01228">
    <property type="entry name" value="COF_1"/>
    <property type="match status" value="1"/>
</dbReference>
<protein>
    <recommendedName>
        <fullName evidence="3">Cof-type HAD-IIB family hydrolase</fullName>
    </recommendedName>
</protein>
<dbReference type="PANTHER" id="PTHR10000:SF23">
    <property type="entry name" value="5-AMINO-6-(5-PHOSPHO-D-RIBITYLAMINO)URACIL PHOSPHATASE YITU"/>
    <property type="match status" value="1"/>
</dbReference>
<dbReference type="Gene3D" id="3.30.1240.10">
    <property type="match status" value="1"/>
</dbReference>
<dbReference type="Pfam" id="PF08282">
    <property type="entry name" value="Hydrolase_3"/>
    <property type="match status" value="1"/>
</dbReference>
<evidence type="ECO:0008006" key="3">
    <source>
        <dbReference type="Google" id="ProtNLM"/>
    </source>
</evidence>
<sequence length="262" mass="28673">MEKHLILFDIDGTLLTDQRTILPATVKVVNQLTDLGHAVYIASGRLLVSASTYAAKLNNQVQTIASNGSVYTLNGTIVKNQLADAAIKACFLACQKYPSVKMRLFSTTTAYCFGHVDEKLKKMAPEITFIDIASYGALKQKGVYITNGILFSENLTDLSHVKAYLSSYPLDLSSSNLYNIELIPKGRSKAQALLEVAENLQIQVKNTIAFGNGENDIEMLQTAGTGVAMQNSPQQVLDRADEIITSNNEDGIAQFLRHYFGL</sequence>
<dbReference type="Proteomes" id="UP000182089">
    <property type="component" value="Unassembled WGS sequence"/>
</dbReference>
<proteinExistence type="predicted"/>
<dbReference type="NCBIfam" id="TIGR01484">
    <property type="entry name" value="HAD-SF-IIB"/>
    <property type="match status" value="1"/>
</dbReference>
<comment type="caution">
    <text evidence="1">The sequence shown here is derived from an EMBL/GenBank/DDBJ whole genome shotgun (WGS) entry which is preliminary data.</text>
</comment>
<dbReference type="SUPFAM" id="SSF56784">
    <property type="entry name" value="HAD-like"/>
    <property type="match status" value="1"/>
</dbReference>
<gene>
    <name evidence="1" type="ORF">SAMN05216431_101174</name>
</gene>
<dbReference type="InterPro" id="IPR006379">
    <property type="entry name" value="HAD-SF_hydro_IIB"/>
</dbReference>
<name>A0ABY1A984_9LACO</name>
<evidence type="ECO:0000313" key="2">
    <source>
        <dbReference type="Proteomes" id="UP000182089"/>
    </source>
</evidence>
<dbReference type="EMBL" id="FOCC01000001">
    <property type="protein sequence ID" value="SEM34734.1"/>
    <property type="molecule type" value="Genomic_DNA"/>
</dbReference>
<reference evidence="1 2" key="1">
    <citation type="submission" date="2016-10" db="EMBL/GenBank/DDBJ databases">
        <authorList>
            <person name="Varghese N."/>
            <person name="Submissions S."/>
        </authorList>
    </citation>
    <scope>NUCLEOTIDE SEQUENCE [LARGE SCALE GENOMIC DNA]</scope>
    <source>
        <strain evidence="1 2">WC1T17</strain>
    </source>
</reference>
<dbReference type="SFLD" id="SFLDS00003">
    <property type="entry name" value="Haloacid_Dehalogenase"/>
    <property type="match status" value="1"/>
</dbReference>
<dbReference type="InterPro" id="IPR036412">
    <property type="entry name" value="HAD-like_sf"/>
</dbReference>
<dbReference type="InterPro" id="IPR000150">
    <property type="entry name" value="Cof"/>
</dbReference>